<dbReference type="SUPFAM" id="SSF53686">
    <property type="entry name" value="Tryptophan synthase beta subunit-like PLP-dependent enzymes"/>
    <property type="match status" value="1"/>
</dbReference>
<evidence type="ECO:0000259" key="5">
    <source>
        <dbReference type="Pfam" id="PF00291"/>
    </source>
</evidence>
<evidence type="ECO:0000256" key="1">
    <source>
        <dbReference type="ARBA" id="ARBA00001933"/>
    </source>
</evidence>
<proteinExistence type="inferred from homology"/>
<dbReference type="KEGG" id="pcor:KS4_02310"/>
<dbReference type="InterPro" id="IPR045865">
    <property type="entry name" value="ACT-like_dom_sf"/>
</dbReference>
<dbReference type="InterPro" id="IPR001926">
    <property type="entry name" value="TrpB-like_PALP"/>
</dbReference>
<evidence type="ECO:0000313" key="7">
    <source>
        <dbReference type="Proteomes" id="UP000317369"/>
    </source>
</evidence>
<dbReference type="RefSeq" id="WP_145073373.1">
    <property type="nucleotide sequence ID" value="NZ_CP036425.1"/>
</dbReference>
<protein>
    <submittedName>
        <fullName evidence="6">L-threonine dehydratase catabolic TdcB</fullName>
        <ecNumber evidence="6">4.3.1.19</ecNumber>
    </submittedName>
</protein>
<evidence type="ECO:0000256" key="3">
    <source>
        <dbReference type="ARBA" id="ARBA00022898"/>
    </source>
</evidence>
<dbReference type="GO" id="GO:0006567">
    <property type="term" value="P:L-threonine catabolic process"/>
    <property type="evidence" value="ECO:0007669"/>
    <property type="project" value="InterPro"/>
</dbReference>
<dbReference type="PANTHER" id="PTHR48078">
    <property type="entry name" value="THREONINE DEHYDRATASE, MITOCHONDRIAL-RELATED"/>
    <property type="match status" value="1"/>
</dbReference>
<evidence type="ECO:0000256" key="2">
    <source>
        <dbReference type="ARBA" id="ARBA00010869"/>
    </source>
</evidence>
<gene>
    <name evidence="6" type="primary">tdcB_1</name>
    <name evidence="6" type="ORF">KS4_02310</name>
</gene>
<keyword evidence="4 6" id="KW-0456">Lyase</keyword>
<reference evidence="6 7" key="1">
    <citation type="submission" date="2019-02" db="EMBL/GenBank/DDBJ databases">
        <title>Deep-cultivation of Planctomycetes and their phenomic and genomic characterization uncovers novel biology.</title>
        <authorList>
            <person name="Wiegand S."/>
            <person name="Jogler M."/>
            <person name="Boedeker C."/>
            <person name="Pinto D."/>
            <person name="Vollmers J."/>
            <person name="Rivas-Marin E."/>
            <person name="Kohn T."/>
            <person name="Peeters S.H."/>
            <person name="Heuer A."/>
            <person name="Rast P."/>
            <person name="Oberbeckmann S."/>
            <person name="Bunk B."/>
            <person name="Jeske O."/>
            <person name="Meyerdierks A."/>
            <person name="Storesund J.E."/>
            <person name="Kallscheuer N."/>
            <person name="Luecker S."/>
            <person name="Lage O.M."/>
            <person name="Pohl T."/>
            <person name="Merkel B.J."/>
            <person name="Hornburger P."/>
            <person name="Mueller R.-W."/>
            <person name="Bruemmer F."/>
            <person name="Labrenz M."/>
            <person name="Spormann A.M."/>
            <person name="Op den Camp H."/>
            <person name="Overmann J."/>
            <person name="Amann R."/>
            <person name="Jetten M.S.M."/>
            <person name="Mascher T."/>
            <person name="Medema M.H."/>
            <person name="Devos D.P."/>
            <person name="Kaster A.-K."/>
            <person name="Ovreas L."/>
            <person name="Rohde M."/>
            <person name="Galperin M.Y."/>
            <person name="Jogler C."/>
        </authorList>
    </citation>
    <scope>NUCLEOTIDE SEQUENCE [LARGE SCALE GENOMIC DNA]</scope>
    <source>
        <strain evidence="6 7">KS4</strain>
    </source>
</reference>
<comment type="cofactor">
    <cofactor evidence="1">
        <name>pyridoxal 5'-phosphate</name>
        <dbReference type="ChEBI" id="CHEBI:597326"/>
    </cofactor>
</comment>
<dbReference type="SUPFAM" id="SSF55021">
    <property type="entry name" value="ACT-like"/>
    <property type="match status" value="1"/>
</dbReference>
<dbReference type="Pfam" id="PF00291">
    <property type="entry name" value="PALP"/>
    <property type="match status" value="1"/>
</dbReference>
<dbReference type="OrthoDB" id="9811476at2"/>
<dbReference type="InterPro" id="IPR005789">
    <property type="entry name" value="Thr_deHydtase_catblc"/>
</dbReference>
<organism evidence="6 7">
    <name type="scientific">Poriferisphaera corsica</name>
    <dbReference type="NCBI Taxonomy" id="2528020"/>
    <lineage>
        <taxon>Bacteria</taxon>
        <taxon>Pseudomonadati</taxon>
        <taxon>Planctomycetota</taxon>
        <taxon>Phycisphaerae</taxon>
        <taxon>Phycisphaerales</taxon>
        <taxon>Phycisphaeraceae</taxon>
        <taxon>Poriferisphaera</taxon>
    </lineage>
</organism>
<dbReference type="FunFam" id="3.40.50.1100:FF:000007">
    <property type="entry name" value="L-threonine dehydratase catabolic TdcB"/>
    <property type="match status" value="1"/>
</dbReference>
<dbReference type="CDD" id="cd01562">
    <property type="entry name" value="Thr-dehyd"/>
    <property type="match status" value="1"/>
</dbReference>
<dbReference type="CDD" id="cd04886">
    <property type="entry name" value="ACT_ThrD-II-like"/>
    <property type="match status" value="1"/>
</dbReference>
<comment type="similarity">
    <text evidence="2">Belongs to the serine/threonine dehydratase family.</text>
</comment>
<dbReference type="EC" id="4.3.1.19" evidence="6"/>
<name>A0A517YPQ8_9BACT</name>
<accession>A0A517YPQ8</accession>
<dbReference type="GO" id="GO:0004794">
    <property type="term" value="F:threonine deaminase activity"/>
    <property type="evidence" value="ECO:0007669"/>
    <property type="project" value="UniProtKB-EC"/>
</dbReference>
<dbReference type="InterPro" id="IPR036052">
    <property type="entry name" value="TrpB-like_PALP_sf"/>
</dbReference>
<feature type="domain" description="Tryptophan synthase beta chain-like PALP" evidence="5">
    <location>
        <begin position="16"/>
        <end position="304"/>
    </location>
</feature>
<dbReference type="GO" id="GO:0009097">
    <property type="term" value="P:isoleucine biosynthetic process"/>
    <property type="evidence" value="ECO:0007669"/>
    <property type="project" value="TreeGrafter"/>
</dbReference>
<dbReference type="Proteomes" id="UP000317369">
    <property type="component" value="Chromosome"/>
</dbReference>
<dbReference type="InterPro" id="IPR044561">
    <property type="entry name" value="ACT_ThrD-II-like"/>
</dbReference>
<dbReference type="AlphaFoldDB" id="A0A517YPQ8"/>
<dbReference type="Gene3D" id="3.40.50.1100">
    <property type="match status" value="2"/>
</dbReference>
<dbReference type="GO" id="GO:0003941">
    <property type="term" value="F:L-serine ammonia-lyase activity"/>
    <property type="evidence" value="ECO:0007669"/>
    <property type="project" value="TreeGrafter"/>
</dbReference>
<evidence type="ECO:0000313" key="6">
    <source>
        <dbReference type="EMBL" id="QDU32202.1"/>
    </source>
</evidence>
<evidence type="ECO:0000256" key="4">
    <source>
        <dbReference type="ARBA" id="ARBA00023239"/>
    </source>
</evidence>
<keyword evidence="7" id="KW-1185">Reference proteome</keyword>
<dbReference type="NCBIfam" id="TIGR01127">
    <property type="entry name" value="ilvA_1Cterm"/>
    <property type="match status" value="1"/>
</dbReference>
<dbReference type="GO" id="GO:0006565">
    <property type="term" value="P:L-serine catabolic process"/>
    <property type="evidence" value="ECO:0007669"/>
    <property type="project" value="TreeGrafter"/>
</dbReference>
<dbReference type="EMBL" id="CP036425">
    <property type="protein sequence ID" value="QDU32202.1"/>
    <property type="molecule type" value="Genomic_DNA"/>
</dbReference>
<dbReference type="PANTHER" id="PTHR48078:SF19">
    <property type="entry name" value="ACT DOMAIN-CONTAINING PROTEIN"/>
    <property type="match status" value="1"/>
</dbReference>
<dbReference type="InterPro" id="IPR050147">
    <property type="entry name" value="Ser/Thr_Dehydratase"/>
</dbReference>
<keyword evidence="3" id="KW-0663">Pyridoxal phosphate</keyword>
<sequence length="403" mass="42878">MVSFESVKEARDRIYDHVQFTPCCESYYLSELTGCKVFCKREYLQRTGSFKERGAANALARLGEVEKERGVVAASAGNHALALAYHGKRLGIPVTVVMPKFAPLIKVSTCRRFGATVILAGESFGEAREQADALVEQKGMVYVHGYDDPDVIAGQGTIGLELLEQVSDVDAVVVPIGGAGLIAGIGLVVKALKPEVEVIGVEPERVASYRAAMKAGGPIMVEAEPTLADGLAVGRVGDCAFEIAQKCVDRVVTVTEGELSLAVLRLLELEKAVVEGSGAAGLAALLGPLKGELEGKNVVLPLCGGNLDPFTLHRVIEHGMTADGRLHALEIRISDRPGGLARLTELLGEGGVSIQCIDHDRMFAGPDVACVCVRVVLETRDMSHYQDVLSMLDDCGLEVNKSI</sequence>